<dbReference type="RefSeq" id="WP_213349055.1">
    <property type="nucleotide sequence ID" value="NZ_JAEDAM010000030.1"/>
</dbReference>
<evidence type="ECO:0000313" key="3">
    <source>
        <dbReference type="Proteomes" id="UP000680365"/>
    </source>
</evidence>
<organism evidence="2 3">
    <name type="scientific">Candidatus Vampirococcus lugosii</name>
    <dbReference type="NCBI Taxonomy" id="2789015"/>
    <lineage>
        <taxon>Bacteria</taxon>
        <taxon>Candidatus Absconditibacteriota</taxon>
        <taxon>Vampirococcus</taxon>
    </lineage>
</organism>
<proteinExistence type="predicted"/>
<accession>A0ABS5QM17</accession>
<evidence type="ECO:0000256" key="1">
    <source>
        <dbReference type="SAM" id="MobiDB-lite"/>
    </source>
</evidence>
<feature type="compositionally biased region" description="Basic and acidic residues" evidence="1">
    <location>
        <begin position="10"/>
        <end position="24"/>
    </location>
</feature>
<sequence length="492" mass="57552">MENFVQRLNELQDKTSQFDDEEKKDNFNKKIDNLKEKIDNGNEINNEEIEEEIERMETELKDIEQEKEKEKQELSKETKDQLEILSSSIEANNLIESGAKIKIADSIDLDLQETKDKTRKITFLEKTLRSFGDIGKFISNVLWGKTKQENIDSKNDNEKISELLEKKGFADNTDIIKGTFNIINQVPFDKFMKEINNENNSIADIQVYIDTYLSSKEEPENLNFNQKNFLEKYITLIRLNKDYINENMKEKNHKYTISDINDKLFSIGTSQAVFNEGTTIIDWKDYYKKEEGKKYNRPNSTSNGSQLYANEIYIDNYESLQNLTLEQIRNLDEQNILDILDYSIQDSIKNSGNALPINISYFKDQEKQKAYEKLAGEKNIEIPNQINFNDNYQLVIGQNNYIMKYEWNSINPFKSRERYQAKPNDGYQMGFENDNGTININLDAEIGGNYSYRIDYNKFSETVSSLIYNGNYELTGLDAHNRIGNKIKFMKT</sequence>
<gene>
    <name evidence="2" type="ORF">VAMP_63n13</name>
</gene>
<reference evidence="2 3" key="1">
    <citation type="journal article" date="2021" name="Nat. Commun.">
        <title>Reductive evolution and unique predatory mode in the CPR bacterium Vampirococcus lugosii.</title>
        <authorList>
            <person name="Moreira D."/>
            <person name="Zivanovic Y."/>
            <person name="Lopez-Archilla A.I."/>
            <person name="Iniesto M."/>
            <person name="Lopez-Garcia P."/>
        </authorList>
    </citation>
    <scope>NUCLEOTIDE SEQUENCE [LARGE SCALE GENOMIC DNA]</scope>
    <source>
        <strain evidence="2">Chiprana</strain>
    </source>
</reference>
<protein>
    <submittedName>
        <fullName evidence="2">Uncharacterized protein</fullName>
    </submittedName>
</protein>
<comment type="caution">
    <text evidence="2">The sequence shown here is derived from an EMBL/GenBank/DDBJ whole genome shotgun (WGS) entry which is preliminary data.</text>
</comment>
<dbReference type="EMBL" id="JAEDAM010000030">
    <property type="protein sequence ID" value="MBS8122004.1"/>
    <property type="molecule type" value="Genomic_DNA"/>
</dbReference>
<keyword evidence="3" id="KW-1185">Reference proteome</keyword>
<name>A0ABS5QM17_9BACT</name>
<evidence type="ECO:0000313" key="2">
    <source>
        <dbReference type="EMBL" id="MBS8122004.1"/>
    </source>
</evidence>
<dbReference type="Proteomes" id="UP000680365">
    <property type="component" value="Unassembled WGS sequence"/>
</dbReference>
<feature type="region of interest" description="Disordered" evidence="1">
    <location>
        <begin position="1"/>
        <end position="24"/>
    </location>
</feature>